<dbReference type="Pfam" id="PF17048">
    <property type="entry name" value="Ceramidse_alk_C"/>
    <property type="match status" value="1"/>
</dbReference>
<feature type="domain" description="Neutral/alkaline non-lysosomal ceramidase C-terminal" evidence="6">
    <location>
        <begin position="93"/>
        <end position="147"/>
    </location>
</feature>
<comment type="cofactor">
    <cofactor evidence="4">
        <name>Zn(2+)</name>
        <dbReference type="ChEBI" id="CHEBI:29105"/>
    </cofactor>
    <text evidence="4">Binds 1 zinc ion per subunit.</text>
</comment>
<reference evidence="7" key="1">
    <citation type="submission" date="2023-03" db="EMBL/GenBank/DDBJ databases">
        <title>Massive genome expansion in bonnet fungi (Mycena s.s.) driven by repeated elements and novel gene families across ecological guilds.</title>
        <authorList>
            <consortium name="Lawrence Berkeley National Laboratory"/>
            <person name="Harder C.B."/>
            <person name="Miyauchi S."/>
            <person name="Viragh M."/>
            <person name="Kuo A."/>
            <person name="Thoen E."/>
            <person name="Andreopoulos B."/>
            <person name="Lu D."/>
            <person name="Skrede I."/>
            <person name="Drula E."/>
            <person name="Henrissat B."/>
            <person name="Morin E."/>
            <person name="Kohler A."/>
            <person name="Barry K."/>
            <person name="LaButti K."/>
            <person name="Morin E."/>
            <person name="Salamov A."/>
            <person name="Lipzen A."/>
            <person name="Mereny Z."/>
            <person name="Hegedus B."/>
            <person name="Baldrian P."/>
            <person name="Stursova M."/>
            <person name="Weitz H."/>
            <person name="Taylor A."/>
            <person name="Grigoriev I.V."/>
            <person name="Nagy L.G."/>
            <person name="Martin F."/>
            <person name="Kauserud H."/>
        </authorList>
    </citation>
    <scope>NUCLEOTIDE SEQUENCE</scope>
    <source>
        <strain evidence="7">CBHHK067</strain>
    </source>
</reference>
<dbReference type="GO" id="GO:0017040">
    <property type="term" value="F:N-acylsphingosine amidohydrolase activity"/>
    <property type="evidence" value="ECO:0007669"/>
    <property type="project" value="UniProtKB-EC"/>
</dbReference>
<dbReference type="GO" id="GO:0046514">
    <property type="term" value="P:ceramide catabolic process"/>
    <property type="evidence" value="ECO:0007669"/>
    <property type="project" value="InterPro"/>
</dbReference>
<accession>A0AAD7B5K1</accession>
<dbReference type="InterPro" id="IPR031331">
    <property type="entry name" value="NEUT/ALK_ceramidase_C"/>
</dbReference>
<evidence type="ECO:0000256" key="1">
    <source>
        <dbReference type="ARBA" id="ARBA00009835"/>
    </source>
</evidence>
<dbReference type="GO" id="GO:0046512">
    <property type="term" value="P:sphingosine biosynthetic process"/>
    <property type="evidence" value="ECO:0007669"/>
    <property type="project" value="TreeGrafter"/>
</dbReference>
<dbReference type="InterPro" id="IPR038445">
    <property type="entry name" value="NCDase_C_sf"/>
</dbReference>
<name>A0AAD7B5K1_MYCRO</name>
<keyword evidence="9" id="KW-1185">Reference proteome</keyword>
<proteinExistence type="inferred from homology"/>
<evidence type="ECO:0000256" key="2">
    <source>
        <dbReference type="ARBA" id="ARBA00011891"/>
    </source>
</evidence>
<dbReference type="Gene3D" id="2.60.40.2300">
    <property type="entry name" value="Neutral/alkaline non-lysosomal ceramidase, C-terminal domain"/>
    <property type="match status" value="1"/>
</dbReference>
<dbReference type="EC" id="3.5.1.23" evidence="2"/>
<feature type="binding site" evidence="4">
    <location>
        <position position="34"/>
    </location>
    <ligand>
        <name>Zn(2+)</name>
        <dbReference type="ChEBI" id="CHEBI:29105"/>
    </ligand>
</feature>
<dbReference type="PANTHER" id="PTHR12670:SF1">
    <property type="entry name" value="NEUTRAL CERAMIDASE"/>
    <property type="match status" value="1"/>
</dbReference>
<dbReference type="GO" id="GO:0016020">
    <property type="term" value="C:membrane"/>
    <property type="evidence" value="ECO:0007669"/>
    <property type="project" value="GOC"/>
</dbReference>
<keyword evidence="4" id="KW-0479">Metal-binding</keyword>
<dbReference type="EMBL" id="JARKIE010000192">
    <property type="protein sequence ID" value="KAJ7668913.1"/>
    <property type="molecule type" value="Genomic_DNA"/>
</dbReference>
<organism evidence="7 9">
    <name type="scientific">Mycena rosella</name>
    <name type="common">Pink bonnet</name>
    <name type="synonym">Agaricus rosellus</name>
    <dbReference type="NCBI Taxonomy" id="1033263"/>
    <lineage>
        <taxon>Eukaryota</taxon>
        <taxon>Fungi</taxon>
        <taxon>Dikarya</taxon>
        <taxon>Basidiomycota</taxon>
        <taxon>Agaricomycotina</taxon>
        <taxon>Agaricomycetes</taxon>
        <taxon>Agaricomycetidae</taxon>
        <taxon>Agaricales</taxon>
        <taxon>Marasmiineae</taxon>
        <taxon>Mycenaceae</taxon>
        <taxon>Mycena</taxon>
    </lineage>
</organism>
<keyword evidence="3" id="KW-0378">Hydrolase</keyword>
<dbReference type="InterPro" id="IPR006823">
    <property type="entry name" value="Ceramidase_alk"/>
</dbReference>
<protein>
    <recommendedName>
        <fullName evidence="2">ceramidase</fullName>
        <ecNumber evidence="2">3.5.1.23</ecNumber>
    </recommendedName>
</protein>
<evidence type="ECO:0000259" key="5">
    <source>
        <dbReference type="Pfam" id="PF04734"/>
    </source>
</evidence>
<dbReference type="PANTHER" id="PTHR12670">
    <property type="entry name" value="CERAMIDASE"/>
    <property type="match status" value="1"/>
</dbReference>
<dbReference type="Proteomes" id="UP001221757">
    <property type="component" value="Unassembled WGS sequence"/>
</dbReference>
<dbReference type="AlphaFoldDB" id="A0AAD7B5K1"/>
<feature type="domain" description="Neutral/alkaline non-lysosomal ceramidase N-terminal" evidence="5">
    <location>
        <begin position="3"/>
        <end position="52"/>
    </location>
</feature>
<dbReference type="GO" id="GO:0046872">
    <property type="term" value="F:metal ion binding"/>
    <property type="evidence" value="ECO:0007669"/>
    <property type="project" value="UniProtKB-KW"/>
</dbReference>
<dbReference type="GO" id="GO:0042759">
    <property type="term" value="P:long-chain fatty acid biosynthetic process"/>
    <property type="evidence" value="ECO:0007669"/>
    <property type="project" value="TreeGrafter"/>
</dbReference>
<comment type="similarity">
    <text evidence="1">Belongs to the neutral ceramidase family.</text>
</comment>
<dbReference type="InterPro" id="IPR031329">
    <property type="entry name" value="NEUT/ALK_ceramidase_N"/>
</dbReference>
<evidence type="ECO:0000256" key="3">
    <source>
        <dbReference type="ARBA" id="ARBA00022801"/>
    </source>
</evidence>
<evidence type="ECO:0000256" key="4">
    <source>
        <dbReference type="PIRSR" id="PIRSR606823-2"/>
    </source>
</evidence>
<dbReference type="EMBL" id="JARKIE010000988">
    <property type="protein sequence ID" value="KAJ7610768.1"/>
    <property type="molecule type" value="Genomic_DNA"/>
</dbReference>
<evidence type="ECO:0000259" key="6">
    <source>
        <dbReference type="Pfam" id="PF17048"/>
    </source>
</evidence>
<dbReference type="GO" id="GO:0005576">
    <property type="term" value="C:extracellular region"/>
    <property type="evidence" value="ECO:0007669"/>
    <property type="project" value="TreeGrafter"/>
</dbReference>
<evidence type="ECO:0000313" key="7">
    <source>
        <dbReference type="EMBL" id="KAJ7610768.1"/>
    </source>
</evidence>
<evidence type="ECO:0000313" key="8">
    <source>
        <dbReference type="EMBL" id="KAJ7668913.1"/>
    </source>
</evidence>
<sequence>MQGYATLPYAWSLSTVDIQMFKVGNLVMLIILEELTIMAGRRLPREHLRALHHHARGVRCPAVRGASTIFGPSSTSTSTRASCLSSWTHPLSRTPELTSGALSLTTGVVFDAAPIGKSFGQVLINVVTNVAYKAGDTVVAQFVSANP</sequence>
<evidence type="ECO:0000313" key="9">
    <source>
        <dbReference type="Proteomes" id="UP001221757"/>
    </source>
</evidence>
<gene>
    <name evidence="8" type="ORF">B0H17DRAFT_219200</name>
    <name evidence="7" type="ORF">B0H17DRAFT_722114</name>
</gene>
<comment type="caution">
    <text evidence="7">The sequence shown here is derived from an EMBL/GenBank/DDBJ whole genome shotgun (WGS) entry which is preliminary data.</text>
</comment>
<dbReference type="Pfam" id="PF04734">
    <property type="entry name" value="Ceramidase_alk"/>
    <property type="match status" value="1"/>
</dbReference>
<keyword evidence="4" id="KW-0862">Zinc</keyword>